<protein>
    <submittedName>
        <fullName evidence="6">TlpA disulfide reductase family protein</fullName>
    </submittedName>
</protein>
<dbReference type="CDD" id="cd02966">
    <property type="entry name" value="TlpA_like_family"/>
    <property type="match status" value="1"/>
</dbReference>
<proteinExistence type="predicted"/>
<evidence type="ECO:0000256" key="2">
    <source>
        <dbReference type="ARBA" id="ARBA00022748"/>
    </source>
</evidence>
<name>A0ABP9CSH2_9FLAO</name>
<evidence type="ECO:0000256" key="3">
    <source>
        <dbReference type="ARBA" id="ARBA00023157"/>
    </source>
</evidence>
<evidence type="ECO:0000313" key="6">
    <source>
        <dbReference type="EMBL" id="GAA4817889.1"/>
    </source>
</evidence>
<dbReference type="InterPro" id="IPR013740">
    <property type="entry name" value="Redoxin"/>
</dbReference>
<evidence type="ECO:0000256" key="1">
    <source>
        <dbReference type="ARBA" id="ARBA00004196"/>
    </source>
</evidence>
<comment type="subcellular location">
    <subcellularLocation>
        <location evidence="1">Cell envelope</location>
    </subcellularLocation>
</comment>
<sequence length="166" mass="19316">MKKMNYLIILLISILSCNTETPAKFSEEALNDTFVTLEGNHIPFKEALETYKGQTLLIDIWASWCGDCIKGMPKVKTLQKEYKDVTYIFLSLDRNQEAWKRGIKKYDVVGEHFFMQSGWDGAFGEFVNLNWIPRYMVVDKQGNIKLFKAVNADDEKIKEILNEYKL</sequence>
<dbReference type="PROSITE" id="PS51352">
    <property type="entry name" value="THIOREDOXIN_2"/>
    <property type="match status" value="1"/>
</dbReference>
<dbReference type="InterPro" id="IPR013766">
    <property type="entry name" value="Thioredoxin_domain"/>
</dbReference>
<dbReference type="InterPro" id="IPR036249">
    <property type="entry name" value="Thioredoxin-like_sf"/>
</dbReference>
<reference evidence="7" key="1">
    <citation type="journal article" date="2019" name="Int. J. Syst. Evol. Microbiol.">
        <title>The Global Catalogue of Microorganisms (GCM) 10K type strain sequencing project: providing services to taxonomists for standard genome sequencing and annotation.</title>
        <authorList>
            <consortium name="The Broad Institute Genomics Platform"/>
            <consortium name="The Broad Institute Genome Sequencing Center for Infectious Disease"/>
            <person name="Wu L."/>
            <person name="Ma J."/>
        </authorList>
    </citation>
    <scope>NUCLEOTIDE SEQUENCE [LARGE SCALE GENOMIC DNA]</scope>
    <source>
        <strain evidence="7">JCM 18325</strain>
    </source>
</reference>
<dbReference type="PANTHER" id="PTHR42852">
    <property type="entry name" value="THIOL:DISULFIDE INTERCHANGE PROTEIN DSBE"/>
    <property type="match status" value="1"/>
</dbReference>
<dbReference type="EMBL" id="BAABJW010000005">
    <property type="protein sequence ID" value="GAA4817889.1"/>
    <property type="molecule type" value="Genomic_DNA"/>
</dbReference>
<accession>A0ABP9CSH2</accession>
<organism evidence="6 7">
    <name type="scientific">Litoribaculum gwangyangense</name>
    <dbReference type="NCBI Taxonomy" id="1130722"/>
    <lineage>
        <taxon>Bacteria</taxon>
        <taxon>Pseudomonadati</taxon>
        <taxon>Bacteroidota</taxon>
        <taxon>Flavobacteriia</taxon>
        <taxon>Flavobacteriales</taxon>
        <taxon>Flavobacteriaceae</taxon>
        <taxon>Litoribaculum</taxon>
    </lineage>
</organism>
<dbReference type="Gene3D" id="3.40.30.10">
    <property type="entry name" value="Glutaredoxin"/>
    <property type="match status" value="1"/>
</dbReference>
<gene>
    <name evidence="6" type="ORF">GCM10023330_28390</name>
</gene>
<keyword evidence="2" id="KW-0201">Cytochrome c-type biogenesis</keyword>
<dbReference type="Proteomes" id="UP001501433">
    <property type="component" value="Unassembled WGS sequence"/>
</dbReference>
<comment type="caution">
    <text evidence="6">The sequence shown here is derived from an EMBL/GenBank/DDBJ whole genome shotgun (WGS) entry which is preliminary data.</text>
</comment>
<dbReference type="InterPro" id="IPR050553">
    <property type="entry name" value="Thioredoxin_ResA/DsbE_sf"/>
</dbReference>
<dbReference type="Pfam" id="PF08534">
    <property type="entry name" value="Redoxin"/>
    <property type="match status" value="1"/>
</dbReference>
<dbReference type="SUPFAM" id="SSF52833">
    <property type="entry name" value="Thioredoxin-like"/>
    <property type="match status" value="1"/>
</dbReference>
<keyword evidence="7" id="KW-1185">Reference proteome</keyword>
<keyword evidence="4" id="KW-0676">Redox-active center</keyword>
<evidence type="ECO:0000313" key="7">
    <source>
        <dbReference type="Proteomes" id="UP001501433"/>
    </source>
</evidence>
<feature type="domain" description="Thioredoxin" evidence="5">
    <location>
        <begin position="23"/>
        <end position="166"/>
    </location>
</feature>
<dbReference type="PROSITE" id="PS51257">
    <property type="entry name" value="PROKAR_LIPOPROTEIN"/>
    <property type="match status" value="1"/>
</dbReference>
<keyword evidence="3" id="KW-1015">Disulfide bond</keyword>
<evidence type="ECO:0000259" key="5">
    <source>
        <dbReference type="PROSITE" id="PS51352"/>
    </source>
</evidence>
<dbReference type="PANTHER" id="PTHR42852:SF6">
    <property type="entry name" value="THIOL:DISULFIDE INTERCHANGE PROTEIN DSBE"/>
    <property type="match status" value="1"/>
</dbReference>
<evidence type="ECO:0000256" key="4">
    <source>
        <dbReference type="ARBA" id="ARBA00023284"/>
    </source>
</evidence>